<sequence length="100" mass="11015">MTEGRISESHGCEFARRVRYDRETNEPPSIATATALAQYYGEDVAATSMRLYDYIDPDALDALFADTHSGTTRAAGSVEFTVEDVQVTIQPGQIEIRPAE</sequence>
<accession>A0A1H6G2T5</accession>
<dbReference type="OrthoDB" id="270808at2157"/>
<dbReference type="AlphaFoldDB" id="A0A1H6G2T5"/>
<organism evidence="2 3">
    <name type="scientific">Natronorubrum sediminis</name>
    <dbReference type="NCBI Taxonomy" id="640943"/>
    <lineage>
        <taxon>Archaea</taxon>
        <taxon>Methanobacteriati</taxon>
        <taxon>Methanobacteriota</taxon>
        <taxon>Stenosarchaea group</taxon>
        <taxon>Halobacteria</taxon>
        <taxon>Halobacteriales</taxon>
        <taxon>Natrialbaceae</taxon>
        <taxon>Natronorubrum</taxon>
    </lineage>
</organism>
<gene>
    <name evidence="2" type="ORF">SAMN04487967_2735</name>
</gene>
<dbReference type="Pfam" id="PF18545">
    <property type="entry name" value="HalOD1"/>
    <property type="match status" value="1"/>
</dbReference>
<evidence type="ECO:0000313" key="3">
    <source>
        <dbReference type="Proteomes" id="UP000199112"/>
    </source>
</evidence>
<protein>
    <recommendedName>
        <fullName evidence="1">Halobacterial output domain-containing protein</fullName>
    </recommendedName>
</protein>
<name>A0A1H6G2T5_9EURY</name>
<evidence type="ECO:0000259" key="1">
    <source>
        <dbReference type="Pfam" id="PF18545"/>
    </source>
</evidence>
<dbReference type="EMBL" id="FNWL01000002">
    <property type="protein sequence ID" value="SEH16603.1"/>
    <property type="molecule type" value="Genomic_DNA"/>
</dbReference>
<evidence type="ECO:0000313" key="2">
    <source>
        <dbReference type="EMBL" id="SEH16603.1"/>
    </source>
</evidence>
<dbReference type="RefSeq" id="WP_090507488.1">
    <property type="nucleotide sequence ID" value="NZ_FNWL01000002.1"/>
</dbReference>
<dbReference type="InterPro" id="IPR040624">
    <property type="entry name" value="HalOD1"/>
</dbReference>
<reference evidence="3" key="1">
    <citation type="submission" date="2016-10" db="EMBL/GenBank/DDBJ databases">
        <authorList>
            <person name="Varghese N."/>
            <person name="Submissions S."/>
        </authorList>
    </citation>
    <scope>NUCLEOTIDE SEQUENCE [LARGE SCALE GENOMIC DNA]</scope>
    <source>
        <strain evidence="3">CGMCC 1.8981</strain>
    </source>
</reference>
<feature type="domain" description="Halobacterial output" evidence="1">
    <location>
        <begin position="25"/>
        <end position="98"/>
    </location>
</feature>
<proteinExistence type="predicted"/>
<dbReference type="Proteomes" id="UP000199112">
    <property type="component" value="Unassembled WGS sequence"/>
</dbReference>
<keyword evidence="3" id="KW-1185">Reference proteome</keyword>